<dbReference type="Proteomes" id="UP000826212">
    <property type="component" value="Chromosome"/>
</dbReference>
<organism evidence="1 2">
    <name type="scientific">Halosquirtibacter laminarini</name>
    <dbReference type="NCBI Taxonomy" id="3374600"/>
    <lineage>
        <taxon>Bacteria</taxon>
        <taxon>Pseudomonadati</taxon>
        <taxon>Bacteroidota</taxon>
        <taxon>Bacteroidia</taxon>
        <taxon>Marinilabiliales</taxon>
        <taxon>Prolixibacteraceae</taxon>
        <taxon>Halosquirtibacter</taxon>
    </lineage>
</organism>
<keyword evidence="2" id="KW-1185">Reference proteome</keyword>
<name>A0AC61NP46_9BACT</name>
<proteinExistence type="predicted"/>
<evidence type="ECO:0000313" key="2">
    <source>
        <dbReference type="Proteomes" id="UP000826212"/>
    </source>
</evidence>
<sequence>MNYTALDIASFFIKKGVTPLKLQKLLYYTQVWYFVKTKKYLMQESFQAWIYGPVVYDVWNSFRFIRRSDNIPQHKAKEVDLTSIQDHLTEVWNTYGHLKGSTLVDLTHNELPWKVSRKGLLTNQPSNNFIIIDKSTLKDFYLTQDGRVPKVQLGDSSSLGNFSN</sequence>
<protein>
    <submittedName>
        <fullName evidence="1">DUF4065 domain-containing protein</fullName>
    </submittedName>
</protein>
<evidence type="ECO:0000313" key="1">
    <source>
        <dbReference type="EMBL" id="QZE13887.1"/>
    </source>
</evidence>
<gene>
    <name evidence="1" type="ORF">K4L44_15265</name>
</gene>
<accession>A0AC61NP46</accession>
<dbReference type="EMBL" id="CP081303">
    <property type="protein sequence ID" value="QZE13887.1"/>
    <property type="molecule type" value="Genomic_DNA"/>
</dbReference>
<reference evidence="1" key="1">
    <citation type="submission" date="2021-08" db="EMBL/GenBank/DDBJ databases">
        <title>Novel anaerobic bacterium isolated from sea squirt in East Sea, Republic of Korea.</title>
        <authorList>
            <person name="Nguyen T.H."/>
            <person name="Li Z."/>
            <person name="Lee Y.-J."/>
            <person name="Ko J."/>
            <person name="Kim S.-G."/>
        </authorList>
    </citation>
    <scope>NUCLEOTIDE SEQUENCE</scope>
    <source>
        <strain evidence="1">KCTC 25031</strain>
    </source>
</reference>